<dbReference type="GO" id="GO:0004601">
    <property type="term" value="F:peroxidase activity"/>
    <property type="evidence" value="ECO:0007669"/>
    <property type="project" value="UniProtKB-KW"/>
</dbReference>
<dbReference type="InterPro" id="IPR036938">
    <property type="entry name" value="PAP2/HPO_sf"/>
</dbReference>
<dbReference type="InterPro" id="IPR000326">
    <property type="entry name" value="PAP2/HPO"/>
</dbReference>
<gene>
    <name evidence="3" type="ORF">QF092_02330</name>
</gene>
<keyword evidence="4" id="KW-1185">Reference proteome</keyword>
<evidence type="ECO:0000313" key="3">
    <source>
        <dbReference type="EMBL" id="WGV16675.1"/>
    </source>
</evidence>
<dbReference type="PANTHER" id="PTHR34599">
    <property type="entry name" value="PEROXIDASE-RELATED"/>
    <property type="match status" value="1"/>
</dbReference>
<reference evidence="3 4" key="1">
    <citation type="submission" date="2023-04" db="EMBL/GenBank/DDBJ databases">
        <title>YMD61, complete Genome.</title>
        <authorList>
            <person name="Zhang J."/>
        </authorList>
    </citation>
    <scope>NUCLEOTIDE SEQUENCE [LARGE SCALE GENOMIC DNA]</scope>
    <source>
        <strain evidence="3 4">YMD61</strain>
    </source>
</reference>
<keyword evidence="1" id="KW-0732">Signal</keyword>
<accession>A0ABY8Q8R9</accession>
<protein>
    <submittedName>
        <fullName evidence="3">Vanadium-dependent haloperoxidase</fullName>
        <ecNumber evidence="3">1.11.1.-</ecNumber>
    </submittedName>
</protein>
<dbReference type="RefSeq" id="WP_281467259.1">
    <property type="nucleotide sequence ID" value="NZ_CP124535.1"/>
</dbReference>
<dbReference type="Gene3D" id="1.10.606.20">
    <property type="match status" value="1"/>
</dbReference>
<dbReference type="PANTHER" id="PTHR34599:SF2">
    <property type="entry name" value="TRAF-TYPE DOMAIN-CONTAINING PROTEIN"/>
    <property type="match status" value="1"/>
</dbReference>
<keyword evidence="3" id="KW-0560">Oxidoreductase</keyword>
<dbReference type="EC" id="1.11.1.-" evidence="3"/>
<name>A0ABY8Q8R9_9RHOB</name>
<dbReference type="InterPro" id="IPR052559">
    <property type="entry name" value="V-haloperoxidase"/>
</dbReference>
<dbReference type="EMBL" id="CP124535">
    <property type="protein sequence ID" value="WGV16675.1"/>
    <property type="molecule type" value="Genomic_DNA"/>
</dbReference>
<feature type="chain" id="PRO_5046330419" evidence="1">
    <location>
        <begin position="26"/>
        <end position="436"/>
    </location>
</feature>
<dbReference type="SUPFAM" id="SSF48317">
    <property type="entry name" value="Acid phosphatase/Vanadium-dependent haloperoxidase"/>
    <property type="match status" value="1"/>
</dbReference>
<feature type="domain" description="Phosphatidic acid phosphatase type 2/haloperoxidase" evidence="2">
    <location>
        <begin position="310"/>
        <end position="428"/>
    </location>
</feature>
<organism evidence="3 4">
    <name type="scientific">Fuscovulum ytuae</name>
    <dbReference type="NCBI Taxonomy" id="3042299"/>
    <lineage>
        <taxon>Bacteria</taxon>
        <taxon>Pseudomonadati</taxon>
        <taxon>Pseudomonadota</taxon>
        <taxon>Alphaproteobacteria</taxon>
        <taxon>Rhodobacterales</taxon>
        <taxon>Paracoccaceae</taxon>
        <taxon>Fuscovulum</taxon>
    </lineage>
</organism>
<proteinExistence type="predicted"/>
<feature type="signal peptide" evidence="1">
    <location>
        <begin position="1"/>
        <end position="25"/>
    </location>
</feature>
<keyword evidence="3" id="KW-0575">Peroxidase</keyword>
<evidence type="ECO:0000313" key="4">
    <source>
        <dbReference type="Proteomes" id="UP001230978"/>
    </source>
</evidence>
<evidence type="ECO:0000256" key="1">
    <source>
        <dbReference type="SAM" id="SignalP"/>
    </source>
</evidence>
<dbReference type="CDD" id="cd03398">
    <property type="entry name" value="PAP2_haloperoxidase"/>
    <property type="match status" value="1"/>
</dbReference>
<dbReference type="Pfam" id="PF01569">
    <property type="entry name" value="PAP2"/>
    <property type="match status" value="1"/>
</dbReference>
<dbReference type="Proteomes" id="UP001230978">
    <property type="component" value="Chromosome"/>
</dbReference>
<evidence type="ECO:0000259" key="2">
    <source>
        <dbReference type="Pfam" id="PF01569"/>
    </source>
</evidence>
<sequence length="436" mass="47150">MNIFKGFSAILTIAAALSAPIPAMASDNRAEVLGTWYRLILELVRHTPTQTPPVASRSFAYTALIAYEATASGSDRLQTLSGQVTALPTTPPRDAGAAYDEDVVLNAALGRAVEAYFANTGPTGQRAKAALAEQLDALTAEGVDTETLARSEAYGLAIAEAIIAASADDGGAVVENLGFPQTYTLGGEPQDWVPTNLIQLQQAPLLPDWSKNRPLVLPDGEACPLPPPPAYSEDPSSQFYAEAMEVYEVSKTLTEEQKIIARFWSDDPMLSPTPPGHWVSIIFEIAERDAMAVEEQVNALVRLGLAVSDGFIVNWRDKFRYDLLRPVTYINRVIDPKWEPILITPPFPEYPSGHSTQSGAVAQVLTAVFGDPFPFTDSTHEDDGLAPRNFPDFWTAANEAGISRLYGGIHFRAAIDLGLDQGACVGDFINALKTWK</sequence>